<dbReference type="InterPro" id="IPR042537">
    <property type="entry name" value="Nucleoporin_Nup155_C_2"/>
</dbReference>
<keyword evidence="4" id="KW-0539">Nucleus</keyword>
<dbReference type="Gene3D" id="1.25.40.450">
    <property type="entry name" value="Nucleoporin, helical domain, N-terminal subdomain"/>
    <property type="match status" value="1"/>
</dbReference>
<sequence length="1362" mass="154913">MDQQQQQQQTMPSSRERIETSMGLLMAHMQRDKASSQLIDALGGQACFTNPSRSGLSETDYIKLPLGQIVREENRTTLPPELVQHFQRMRCQFQTGVFAEIQRAWAAVDSDLVIWNYRTGKGVVYYDGIENVILAVDLVRPKPNIFRSHVHYLLAVATPSEVAILGVTLAENSANNDIELHFVNEPLYSYPLENIVVTKIKGARNGRIFLGGQDGSLYEFSYFAQRGWLQSLCKLTNCSSRFPLLNNLLPALFRGSDPVTEICIDNARQILYTLSDKGIISVYDLGQDGQEMIYVASAGEDTLLKTVTDCVPTQIRRVIHLESLPVDEAGAVHLVAFTQSGARIFLTTCEPATKTGRPCLLLTLHVRLPLALPHKITKISNGLNIESASLMIDQQNENRHFLIAVDHFAHFRRANQFVETYSFMVVDRNIWSISPADTPGRRKRQGSHNSLSRFVMVSLAGCQIISMMTPTEQLRHLLSESRGALHDDPIKTFFAYYNYLEGCVMCLQLICDGDIVPQVSRWASEAFNYYGGEPQLDVALTMPSSSGFRQPFPNTHPQETMMNSMNIPFQHQQQQQPYAGAGGQFSAPHTMSTPFRPPPYMNTQFIPVSPIGPTAATYMQHPGIHPYTGDMSRQNQQMPSQMPQQQQQALTHQPGQLQGQIIDNNNPPGSMTGLTTNFQSLNQSFAHSFKHDSIFVYFSRILRPIFESQLAKEAPPHAGERARLSLVLTSAALTPVLQQLHGFKTFLHDFCNAPGGSNMYIRSQVLPATDAMQWKRKAILEEQNSVNNLLVLVTHTMEVLNLWRVTAEHDIEAISLNMKPELFNYLKAITVREFILCDKQLLSALATSIVDSYLRDGATTAVVSNKLKEFCPSIYGNEDALYTEAYEMLTKASEITNEREKEEMLKQALQLCRKVSVQALHLSMVCRILDSSRYYEGLLNICLWAAHNVDPHNFAYDHYEHGEPQDDDRGRKAYIARRECYQLVTAMLDGLYRKVRPQDQLDPGENNVANQQKYDEMLTRCIESQDPLLHMCVFDWLLATDQREKLINLRSKGLEKYLRHRTEREPTSITTLELLARHHEVHKKLESAVHMWLNLANWQGELPLEIRTTYLARASLCAQSGGTNELQQQVDETLEVARIQEEIARHLPNNEREAISMRLYPINELYTQFAEKYDLPECQLRLLMCVEHADVNLINFLWTKLIEQASRKNDLPGVLRKACLVFKDGRNFFPVELIVAHCERIALNTQVDPLWLANILAECGKDWPSIERIYYDLYQRPQMRGMREHLMIISTRIIYKMADCTDLIPQAEFRPVINVLNGHIDTYLVDTQARITDNNMRALNNDLQRCRSMLVRAAQQFGNPAN</sequence>
<evidence type="ECO:0000313" key="8">
    <source>
        <dbReference type="Proteomes" id="UP000594260"/>
    </source>
</evidence>
<keyword evidence="3" id="KW-0813">Transport</keyword>
<keyword evidence="8" id="KW-1185">Reference proteome</keyword>
<dbReference type="GO" id="GO:0017056">
    <property type="term" value="F:structural constituent of nuclear pore"/>
    <property type="evidence" value="ECO:0007669"/>
    <property type="project" value="InterPro"/>
</dbReference>
<dbReference type="PANTHER" id="PTHR10350:SF6">
    <property type="entry name" value="NUCLEAR PORE COMPLEX PROTEIN NUP155"/>
    <property type="match status" value="1"/>
</dbReference>
<dbReference type="PANTHER" id="PTHR10350">
    <property type="entry name" value="NUCLEAR PORE COMPLEX PROTEIN NUP155"/>
    <property type="match status" value="1"/>
</dbReference>
<dbReference type="KEGG" id="vde:111249341"/>
<dbReference type="GO" id="GO:0044611">
    <property type="term" value="C:nuclear pore inner ring"/>
    <property type="evidence" value="ECO:0007669"/>
    <property type="project" value="TreeGrafter"/>
</dbReference>
<organism evidence="7 8">
    <name type="scientific">Varroa destructor</name>
    <name type="common">Honeybee mite</name>
    <dbReference type="NCBI Taxonomy" id="109461"/>
    <lineage>
        <taxon>Eukaryota</taxon>
        <taxon>Metazoa</taxon>
        <taxon>Ecdysozoa</taxon>
        <taxon>Arthropoda</taxon>
        <taxon>Chelicerata</taxon>
        <taxon>Arachnida</taxon>
        <taxon>Acari</taxon>
        <taxon>Parasitiformes</taxon>
        <taxon>Mesostigmata</taxon>
        <taxon>Gamasina</taxon>
        <taxon>Dermanyssoidea</taxon>
        <taxon>Varroidae</taxon>
        <taxon>Varroa</taxon>
    </lineage>
</organism>
<protein>
    <submittedName>
        <fullName evidence="7">Uncharacterized protein</fullName>
    </submittedName>
</protein>
<feature type="domain" description="Nucleoporin Nup133/Nup155-like C-terminal" evidence="5">
    <location>
        <begin position="688"/>
        <end position="1277"/>
    </location>
</feature>
<dbReference type="GO" id="GO:0006405">
    <property type="term" value="P:RNA export from nucleus"/>
    <property type="evidence" value="ECO:0007669"/>
    <property type="project" value="TreeGrafter"/>
</dbReference>
<dbReference type="InterPro" id="IPR004870">
    <property type="entry name" value="Nucleoporin_Nup155"/>
</dbReference>
<dbReference type="CTD" id="34527"/>
<dbReference type="FunCoup" id="A0A7M7K172">
    <property type="interactions" value="2407"/>
</dbReference>
<evidence type="ECO:0000259" key="5">
    <source>
        <dbReference type="Pfam" id="PF03177"/>
    </source>
</evidence>
<dbReference type="Gene3D" id="1.20.120.1880">
    <property type="entry name" value="Nucleoporin, helical C-terminal domain"/>
    <property type="match status" value="1"/>
</dbReference>
<feature type="domain" description="Nucleoporin Nup133/Nup155-like N-terminal" evidence="6">
    <location>
        <begin position="75"/>
        <end position="428"/>
    </location>
</feature>
<dbReference type="SUPFAM" id="SSF50978">
    <property type="entry name" value="WD40 repeat-like"/>
    <property type="match status" value="1"/>
</dbReference>
<comment type="subcellular location">
    <subcellularLocation>
        <location evidence="1">Nucleus</location>
    </subcellularLocation>
</comment>
<evidence type="ECO:0000256" key="4">
    <source>
        <dbReference type="ARBA" id="ARBA00023242"/>
    </source>
</evidence>
<dbReference type="Pfam" id="PF08801">
    <property type="entry name" value="Nucleoporin_N"/>
    <property type="match status" value="1"/>
</dbReference>
<dbReference type="GO" id="GO:0000972">
    <property type="term" value="P:transcription-dependent tethering of RNA polymerase II gene DNA at nuclear periphery"/>
    <property type="evidence" value="ECO:0007669"/>
    <property type="project" value="TreeGrafter"/>
</dbReference>
<comment type="similarity">
    <text evidence="2">Belongs to the non-repetitive/WGA-negative nucleoporin family.</text>
</comment>
<dbReference type="Gene3D" id="1.20.58.1780">
    <property type="match status" value="1"/>
</dbReference>
<dbReference type="InterPro" id="IPR042538">
    <property type="entry name" value="Nucleoporin_Nup155_C_3"/>
</dbReference>
<dbReference type="OMA" id="SWAPFQK"/>
<reference evidence="7" key="1">
    <citation type="submission" date="2021-01" db="UniProtKB">
        <authorList>
            <consortium name="EnsemblMetazoa"/>
        </authorList>
    </citation>
    <scope>IDENTIFICATION</scope>
</reference>
<evidence type="ECO:0000256" key="2">
    <source>
        <dbReference type="ARBA" id="ARBA00007373"/>
    </source>
</evidence>
<evidence type="ECO:0000259" key="6">
    <source>
        <dbReference type="Pfam" id="PF08801"/>
    </source>
</evidence>
<accession>A0A7M7K172</accession>
<dbReference type="Proteomes" id="UP000594260">
    <property type="component" value="Unplaced"/>
</dbReference>
<dbReference type="InterPro" id="IPR014908">
    <property type="entry name" value="Nucleoporin_Nup133/Nup155_N"/>
</dbReference>
<dbReference type="GeneID" id="111249341"/>
<dbReference type="Pfam" id="PF03177">
    <property type="entry name" value="Nucleoporin_C"/>
    <property type="match status" value="1"/>
</dbReference>
<dbReference type="InParanoid" id="A0A7M7K172"/>
<dbReference type="GO" id="GO:0036228">
    <property type="term" value="P:protein localization to nuclear inner membrane"/>
    <property type="evidence" value="ECO:0007669"/>
    <property type="project" value="TreeGrafter"/>
</dbReference>
<proteinExistence type="inferred from homology"/>
<dbReference type="EnsemblMetazoa" id="XM_022803092">
    <property type="protein sequence ID" value="XP_022658827"/>
    <property type="gene ID" value="LOC111249341"/>
</dbReference>
<dbReference type="OrthoDB" id="338970at2759"/>
<dbReference type="RefSeq" id="XP_022658827.1">
    <property type="nucleotide sequence ID" value="XM_022803092.1"/>
</dbReference>
<dbReference type="InterPro" id="IPR007187">
    <property type="entry name" value="Nucleoporin_Nup133/Nup155_C"/>
</dbReference>
<dbReference type="GO" id="GO:0006606">
    <property type="term" value="P:protein import into nucleus"/>
    <property type="evidence" value="ECO:0007669"/>
    <property type="project" value="TreeGrafter"/>
</dbReference>
<evidence type="ECO:0000313" key="7">
    <source>
        <dbReference type="EnsemblMetazoa" id="XP_022658827"/>
    </source>
</evidence>
<dbReference type="Gene3D" id="1.25.40.440">
    <property type="entry name" value="Nucleoporin, helical domain, central subdomain"/>
    <property type="match status" value="1"/>
</dbReference>
<name>A0A7M7K172_VARDE</name>
<dbReference type="InterPro" id="IPR036322">
    <property type="entry name" value="WD40_repeat_dom_sf"/>
</dbReference>
<dbReference type="InterPro" id="IPR042533">
    <property type="entry name" value="Nucleoporin_Nup155_C_1"/>
</dbReference>
<evidence type="ECO:0000256" key="3">
    <source>
        <dbReference type="ARBA" id="ARBA00022448"/>
    </source>
</evidence>
<evidence type="ECO:0000256" key="1">
    <source>
        <dbReference type="ARBA" id="ARBA00004123"/>
    </source>
</evidence>